<dbReference type="Pfam" id="PF13589">
    <property type="entry name" value="HATPase_c_3"/>
    <property type="match status" value="1"/>
</dbReference>
<dbReference type="FunFam" id="3.30.1370.100:FF:000007">
    <property type="entry name" value="MUTL protein homolog 3"/>
    <property type="match status" value="1"/>
</dbReference>
<dbReference type="GO" id="GO:0030983">
    <property type="term" value="F:mismatched DNA binding"/>
    <property type="evidence" value="ECO:0007669"/>
    <property type="project" value="InterPro"/>
</dbReference>
<evidence type="ECO:0000256" key="2">
    <source>
        <dbReference type="ARBA" id="ARBA00022763"/>
    </source>
</evidence>
<dbReference type="PANTHER" id="PTHR10073">
    <property type="entry name" value="DNA MISMATCH REPAIR PROTEIN MLH, PMS, MUTL"/>
    <property type="match status" value="1"/>
</dbReference>
<dbReference type="InterPro" id="IPR013507">
    <property type="entry name" value="DNA_mismatch_S5_2-like"/>
</dbReference>
<dbReference type="InterPro" id="IPR014721">
    <property type="entry name" value="Ribsml_uS5_D2-typ_fold_subgr"/>
</dbReference>
<dbReference type="GO" id="GO:0016887">
    <property type="term" value="F:ATP hydrolysis activity"/>
    <property type="evidence" value="ECO:0007669"/>
    <property type="project" value="InterPro"/>
</dbReference>
<feature type="domain" description="DNA mismatch repair protein S5" evidence="6">
    <location>
        <begin position="214"/>
        <end position="325"/>
    </location>
</feature>
<evidence type="ECO:0000256" key="1">
    <source>
        <dbReference type="ARBA" id="ARBA00006082"/>
    </source>
</evidence>
<dbReference type="EMBL" id="HG739091">
    <property type="protein sequence ID" value="CDP01783.1"/>
    <property type="molecule type" value="Genomic_DNA"/>
</dbReference>
<dbReference type="InterPro" id="IPR042121">
    <property type="entry name" value="MutL_C_regsub"/>
</dbReference>
<dbReference type="OMA" id="DHHAVEH"/>
<dbReference type="NCBIfam" id="TIGR00585">
    <property type="entry name" value="mutl"/>
    <property type="match status" value="1"/>
</dbReference>
<dbReference type="SUPFAM" id="SSF118116">
    <property type="entry name" value="DNA mismatch repair protein MutL"/>
    <property type="match status" value="1"/>
</dbReference>
<sequence>MGKIKPLPEAVRNSVRSGIIVCDLTRVVEELVFNSLDAGATKVSVSVGVGTCSVKVMDNGSGVDRDGLVLLGERHATSKHHQLADLDTANQNFGFRGEALCSISDVSLLEIITKAHGRPHGYRKVMKDCKCLYLGISDDRHDAGTTVVVRDLFYNQPVRRKLMQSSPKKVLHLVKKCVLRIALVHPRVSFRVSDIESEEELLSTSSSPSPLPLLSTNFGIEAACSLYEIKAVEREFKLFGYLSSPFGILSPKAFQYICIPLVRFNIGAKNEKQSRSQTCPTFILNLSCPRSYYDMTFEPLKNSVEFTEWGPVLVFIQNTITHYWSENISNENRYSKCDLPGKKWIVGGRNKEIFLCKEFYQTGRKRCRTKDWLASPEVHCSQSQKLMRECKNLPAWEEGLSSCQKSDGDASELQKHKTDALFEDCDIQSFNASPFHCGVTTNKKIRNHMQSSADYFSDGDDILVKEESAKGTGKKKLNYFFDSQWQDESFEMDDEMNMSIRSPFYTHSEEYGEDAFVNQLFRRPSQLSCLTGRVLQDVGSSHLTKVETGFGSYDFRTQHNWINFDEGSDGGKEYDTDQIFIESLSRNERVKSLWSLSRCTNQPDKITNANSSSQDLRSSMIAGECSGEENNLPSGSLKHIKQSDGDKLSSTSEWSPRVLPSLFGTEIPDVDHLIGQDVCCDYSKGTTSGYIPDQEGDYGHFNRDPSVNSWELENCTDLSSFKFYSDHLGDVSEARGRKHNDFTFANCSSVFPDEMDWLLMQSCGKNSLPKVSNPLDQTSLPAQFDRNKFGRIHTSNGKSIGQKKGARRSHSAPPFYRPRRKFIGLNYSWKMEGGRTDSPAVNNDSALPETSNSLHQQQSLGQCHSPLKASYANNCSSVCSGSLLLQQCYPLVRLNGKDFQKKGQCINCCNFKLVEDSTSKETRDDLDSGLKWRKSSPQAVDVMKSQVARDQDSILDVSSGFLHLAGDSLIPSFIDKNCLKDAKVLPQVDKKFIPVVAGRILAIIDQHAADERIRLEELRQKVLDGEMKQVAYLEAEQELVLPEIGYQLLHNYVSLIENWGWICNISGRGASSFGKNLNVLCRQPTVAKLVAVPCILGVKLTDIDLLEFLQQLADTDGSSTIPPSVHRVLNSKACRGAIMFGDTLLPSECSLIVEELKQASLCFQCAHGRPTTVPLVNLDILHKQIDKLGLRSSGTCELWQGLCRQEISLERAASRLTSAME</sequence>
<dbReference type="InterPro" id="IPR014790">
    <property type="entry name" value="MutL_C"/>
</dbReference>
<evidence type="ECO:0000259" key="6">
    <source>
        <dbReference type="SMART" id="SM01340"/>
    </source>
</evidence>
<dbReference type="InParanoid" id="A0A068U2F4"/>
<dbReference type="InterPro" id="IPR020568">
    <property type="entry name" value="Ribosomal_Su5_D2-typ_SF"/>
</dbReference>
<keyword evidence="8" id="KW-1185">Reference proteome</keyword>
<dbReference type="GO" id="GO:0006298">
    <property type="term" value="P:mismatch repair"/>
    <property type="evidence" value="ECO:0007669"/>
    <property type="project" value="InterPro"/>
</dbReference>
<dbReference type="CDD" id="cd16926">
    <property type="entry name" value="HATPase_MutL-MLH-PMS-like"/>
    <property type="match status" value="1"/>
</dbReference>
<dbReference type="Gramene" id="CDP01783">
    <property type="protein sequence ID" value="CDP01783"/>
    <property type="gene ID" value="GSCOC_T00036942001"/>
</dbReference>
<evidence type="ECO:0008006" key="9">
    <source>
        <dbReference type="Google" id="ProtNLM"/>
    </source>
</evidence>
<dbReference type="Proteomes" id="UP000295252">
    <property type="component" value="Chromosome IX"/>
</dbReference>
<dbReference type="GO" id="GO:0140664">
    <property type="term" value="F:ATP-dependent DNA damage sensor activity"/>
    <property type="evidence" value="ECO:0007669"/>
    <property type="project" value="InterPro"/>
</dbReference>
<protein>
    <recommendedName>
        <fullName evidence="9">MutL C-terminal dimerisation domain-containing protein</fullName>
    </recommendedName>
</protein>
<dbReference type="Pfam" id="PF08676">
    <property type="entry name" value="MutL_C"/>
    <property type="match status" value="1"/>
</dbReference>
<dbReference type="InterPro" id="IPR038973">
    <property type="entry name" value="MutL/Mlh/Pms-like"/>
</dbReference>
<dbReference type="AlphaFoldDB" id="A0A068U2F4"/>
<dbReference type="SUPFAM" id="SSF54211">
    <property type="entry name" value="Ribosomal protein S5 domain 2-like"/>
    <property type="match status" value="1"/>
</dbReference>
<dbReference type="PROSITE" id="PS00058">
    <property type="entry name" value="DNA_MISMATCH_REPAIR_1"/>
    <property type="match status" value="1"/>
</dbReference>
<reference evidence="8" key="1">
    <citation type="journal article" date="2014" name="Science">
        <title>The coffee genome provides insight into the convergent evolution of caffeine biosynthesis.</title>
        <authorList>
            <person name="Denoeud F."/>
            <person name="Carretero-Paulet L."/>
            <person name="Dereeper A."/>
            <person name="Droc G."/>
            <person name="Guyot R."/>
            <person name="Pietrella M."/>
            <person name="Zheng C."/>
            <person name="Alberti A."/>
            <person name="Anthony F."/>
            <person name="Aprea G."/>
            <person name="Aury J.M."/>
            <person name="Bento P."/>
            <person name="Bernard M."/>
            <person name="Bocs S."/>
            <person name="Campa C."/>
            <person name="Cenci A."/>
            <person name="Combes M.C."/>
            <person name="Crouzillat D."/>
            <person name="Da Silva C."/>
            <person name="Daddiego L."/>
            <person name="De Bellis F."/>
            <person name="Dussert S."/>
            <person name="Garsmeur O."/>
            <person name="Gayraud T."/>
            <person name="Guignon V."/>
            <person name="Jahn K."/>
            <person name="Jamilloux V."/>
            <person name="Joet T."/>
            <person name="Labadie K."/>
            <person name="Lan T."/>
            <person name="Leclercq J."/>
            <person name="Lepelley M."/>
            <person name="Leroy T."/>
            <person name="Li L.T."/>
            <person name="Librado P."/>
            <person name="Lopez L."/>
            <person name="Munoz A."/>
            <person name="Noel B."/>
            <person name="Pallavicini A."/>
            <person name="Perrotta G."/>
            <person name="Poncet V."/>
            <person name="Pot D."/>
            <person name="Priyono X."/>
            <person name="Rigoreau M."/>
            <person name="Rouard M."/>
            <person name="Rozas J."/>
            <person name="Tranchant-Dubreuil C."/>
            <person name="VanBuren R."/>
            <person name="Zhang Q."/>
            <person name="Andrade A.C."/>
            <person name="Argout X."/>
            <person name="Bertrand B."/>
            <person name="de Kochko A."/>
            <person name="Graziosi G."/>
            <person name="Henry R.J."/>
            <person name="Jayarama X."/>
            <person name="Ming R."/>
            <person name="Nagai C."/>
            <person name="Rounsley S."/>
            <person name="Sankoff D."/>
            <person name="Giuliano G."/>
            <person name="Albert V.A."/>
            <person name="Wincker P."/>
            <person name="Lashermes P."/>
        </authorList>
    </citation>
    <scope>NUCLEOTIDE SEQUENCE [LARGE SCALE GENOMIC DNA]</scope>
    <source>
        <strain evidence="8">cv. DH200-94</strain>
    </source>
</reference>
<keyword evidence="3" id="KW-0234">DNA repair</keyword>
<dbReference type="SMART" id="SM01340">
    <property type="entry name" value="DNA_mis_repair"/>
    <property type="match status" value="1"/>
</dbReference>
<evidence type="ECO:0000259" key="5">
    <source>
        <dbReference type="SMART" id="SM00853"/>
    </source>
</evidence>
<dbReference type="STRING" id="49390.A0A068U2F4"/>
<comment type="similarity">
    <text evidence="1">Belongs to the DNA mismatch repair MutL/HexB family.</text>
</comment>
<keyword evidence="2" id="KW-0227">DNA damage</keyword>
<evidence type="ECO:0000256" key="4">
    <source>
        <dbReference type="SAM" id="MobiDB-lite"/>
    </source>
</evidence>
<dbReference type="FunFam" id="3.30.565.10:FF:000003">
    <property type="entry name" value="DNA mismatch repair endonuclease MutL"/>
    <property type="match status" value="1"/>
</dbReference>
<feature type="domain" description="MutL C-terminal dimerisation" evidence="5">
    <location>
        <begin position="984"/>
        <end position="1144"/>
    </location>
</feature>
<dbReference type="InterPro" id="IPR014762">
    <property type="entry name" value="DNA_mismatch_repair_CS"/>
</dbReference>
<dbReference type="Gene3D" id="3.30.230.10">
    <property type="match status" value="1"/>
</dbReference>
<organism evidence="7 8">
    <name type="scientific">Coffea canephora</name>
    <name type="common">Robusta coffee</name>
    <dbReference type="NCBI Taxonomy" id="49390"/>
    <lineage>
        <taxon>Eukaryota</taxon>
        <taxon>Viridiplantae</taxon>
        <taxon>Streptophyta</taxon>
        <taxon>Embryophyta</taxon>
        <taxon>Tracheophyta</taxon>
        <taxon>Spermatophyta</taxon>
        <taxon>Magnoliopsida</taxon>
        <taxon>eudicotyledons</taxon>
        <taxon>Gunneridae</taxon>
        <taxon>Pentapetalae</taxon>
        <taxon>asterids</taxon>
        <taxon>lamiids</taxon>
        <taxon>Gentianales</taxon>
        <taxon>Rubiaceae</taxon>
        <taxon>Ixoroideae</taxon>
        <taxon>Gardenieae complex</taxon>
        <taxon>Bertiereae - Coffeeae clade</taxon>
        <taxon>Coffeeae</taxon>
        <taxon>Coffea</taxon>
    </lineage>
</organism>
<proteinExistence type="inferred from homology"/>
<accession>A0A068U2F4</accession>
<dbReference type="PANTHER" id="PTHR10073:SF47">
    <property type="entry name" value="DNA MISMATCH REPAIR PROTEIN MLH3"/>
    <property type="match status" value="1"/>
</dbReference>
<dbReference type="FunCoup" id="A0A068U2F4">
    <property type="interactions" value="1779"/>
</dbReference>
<evidence type="ECO:0000313" key="8">
    <source>
        <dbReference type="Proteomes" id="UP000295252"/>
    </source>
</evidence>
<dbReference type="SMART" id="SM00853">
    <property type="entry name" value="MutL_C"/>
    <property type="match status" value="1"/>
</dbReference>
<dbReference type="InterPro" id="IPR037198">
    <property type="entry name" value="MutL_C_sf"/>
</dbReference>
<dbReference type="Gene3D" id="3.30.565.10">
    <property type="entry name" value="Histidine kinase-like ATPase, C-terminal domain"/>
    <property type="match status" value="1"/>
</dbReference>
<dbReference type="PhylomeDB" id="A0A068U2F4"/>
<dbReference type="InterPro" id="IPR042120">
    <property type="entry name" value="MutL_C_dimsub"/>
</dbReference>
<name>A0A068U2F4_COFCA</name>
<dbReference type="GO" id="GO:0032300">
    <property type="term" value="C:mismatch repair complex"/>
    <property type="evidence" value="ECO:0007669"/>
    <property type="project" value="InterPro"/>
</dbReference>
<dbReference type="OrthoDB" id="429932at2759"/>
<dbReference type="Gene3D" id="3.30.1540.20">
    <property type="entry name" value="MutL, C-terminal domain, dimerisation subdomain"/>
    <property type="match status" value="1"/>
</dbReference>
<dbReference type="GO" id="GO:0005524">
    <property type="term" value="F:ATP binding"/>
    <property type="evidence" value="ECO:0007669"/>
    <property type="project" value="InterPro"/>
</dbReference>
<gene>
    <name evidence="7" type="ORF">GSCOC_T00036942001</name>
</gene>
<dbReference type="InterPro" id="IPR036890">
    <property type="entry name" value="HATPase_C_sf"/>
</dbReference>
<evidence type="ECO:0000256" key="3">
    <source>
        <dbReference type="ARBA" id="ARBA00023204"/>
    </source>
</evidence>
<feature type="region of interest" description="Disordered" evidence="4">
    <location>
        <begin position="791"/>
        <end position="817"/>
    </location>
</feature>
<dbReference type="Gene3D" id="3.30.1370.100">
    <property type="entry name" value="MutL, C-terminal domain, regulatory subdomain"/>
    <property type="match status" value="1"/>
</dbReference>
<feature type="region of interest" description="Disordered" evidence="4">
    <location>
        <begin position="625"/>
        <end position="652"/>
    </location>
</feature>
<dbReference type="InterPro" id="IPR002099">
    <property type="entry name" value="MutL/Mlh/PMS"/>
</dbReference>
<evidence type="ECO:0000313" key="7">
    <source>
        <dbReference type="EMBL" id="CDP01783.1"/>
    </source>
</evidence>
<dbReference type="SUPFAM" id="SSF55874">
    <property type="entry name" value="ATPase domain of HSP90 chaperone/DNA topoisomerase II/histidine kinase"/>
    <property type="match status" value="1"/>
</dbReference>